<accession>A0A2N5ZIS8</accession>
<dbReference type="EMBL" id="PKTG01000058">
    <property type="protein sequence ID" value="PLX18589.1"/>
    <property type="molecule type" value="Genomic_DNA"/>
</dbReference>
<sequence length="143" mass="15605">MNNLITLLAVDVQHNVTVLVPVTIQEDNKIQNDNKTIGGNLMSQWTQQEIDATFKKIQAKAATDKDFRQKVLSDPNAAIKEISGKDVPTDIKLNVIENKPGVDQTFVLPDFVGEELTDEQLDDVAGGRCKGQCNCAGTGNYSS</sequence>
<dbReference type="InterPro" id="IPR022513">
    <property type="entry name" value="TOMM_pelo"/>
</dbReference>
<dbReference type="GO" id="GO:0046914">
    <property type="term" value="F:transition metal ion binding"/>
    <property type="evidence" value="ECO:0007669"/>
    <property type="project" value="InterPro"/>
</dbReference>
<dbReference type="InterPro" id="IPR036648">
    <property type="entry name" value="CN_Hdrase_a/SCN_Hdrase_g_sf"/>
</dbReference>
<proteinExistence type="predicted"/>
<name>A0A2N5ZIS8_MUIH1</name>
<organism evidence="1 2">
    <name type="scientific">Muiribacterium halophilum</name>
    <dbReference type="NCBI Taxonomy" id="2053465"/>
    <lineage>
        <taxon>Bacteria</taxon>
        <taxon>Candidatus Muiribacteriota</taxon>
        <taxon>Candidatus Muiribacteriia</taxon>
        <taxon>Candidatus Muiribacteriales</taxon>
        <taxon>Candidatus Muiribacteriaceae</taxon>
        <taxon>Candidatus Muiribacterium</taxon>
    </lineage>
</organism>
<dbReference type="Proteomes" id="UP000234857">
    <property type="component" value="Unassembled WGS sequence"/>
</dbReference>
<dbReference type="NCBIfam" id="TIGR03793">
    <property type="entry name" value="leader_NHLP"/>
    <property type="match status" value="1"/>
</dbReference>
<evidence type="ECO:0000313" key="2">
    <source>
        <dbReference type="Proteomes" id="UP000234857"/>
    </source>
</evidence>
<dbReference type="AlphaFoldDB" id="A0A2N5ZIS8"/>
<dbReference type="GO" id="GO:0003824">
    <property type="term" value="F:catalytic activity"/>
    <property type="evidence" value="ECO:0007669"/>
    <property type="project" value="InterPro"/>
</dbReference>
<comment type="caution">
    <text evidence="1">The sequence shown here is derived from an EMBL/GenBank/DDBJ whole genome shotgun (WGS) entry which is preliminary data.</text>
</comment>
<protein>
    <submittedName>
        <fullName evidence="1">Uncharacterized protein</fullName>
    </submittedName>
</protein>
<reference evidence="1 2" key="1">
    <citation type="submission" date="2017-11" db="EMBL/GenBank/DDBJ databases">
        <title>Genome-resolved metagenomics identifies genetic mobility, metabolic interactions, and unexpected diversity in perchlorate-reducing communities.</title>
        <authorList>
            <person name="Barnum T.P."/>
            <person name="Figueroa I.A."/>
            <person name="Carlstrom C.I."/>
            <person name="Lucas L.N."/>
            <person name="Engelbrektson A.L."/>
            <person name="Coates J.D."/>
        </authorList>
    </citation>
    <scope>NUCLEOTIDE SEQUENCE [LARGE SCALE GENOMIC DNA]</scope>
    <source>
        <strain evidence="1">BM706</strain>
    </source>
</reference>
<evidence type="ECO:0000313" key="1">
    <source>
        <dbReference type="EMBL" id="PLX18589.1"/>
    </source>
</evidence>
<dbReference type="Gene3D" id="3.90.330.10">
    <property type="entry name" value="Nitrile hydratase alpha /Thiocyanate hydrolase gamma"/>
    <property type="match status" value="1"/>
</dbReference>
<gene>
    <name evidence="1" type="ORF">C0601_04300</name>
</gene>
<dbReference type="SUPFAM" id="SSF56209">
    <property type="entry name" value="Nitrile hydratase alpha chain"/>
    <property type="match status" value="1"/>
</dbReference>